<feature type="domain" description="Calcineurin-like phosphoesterase" evidence="1">
    <location>
        <begin position="5"/>
        <end position="171"/>
    </location>
</feature>
<gene>
    <name evidence="2" type="ORF">N6H18_13390</name>
</gene>
<dbReference type="Pfam" id="PF00149">
    <property type="entry name" value="Metallophos"/>
    <property type="match status" value="1"/>
</dbReference>
<dbReference type="EMBL" id="CP106679">
    <property type="protein sequence ID" value="UXP31343.1"/>
    <property type="molecule type" value="Genomic_DNA"/>
</dbReference>
<dbReference type="PANTHER" id="PTHR42850">
    <property type="entry name" value="METALLOPHOSPHOESTERASE"/>
    <property type="match status" value="1"/>
</dbReference>
<dbReference type="SUPFAM" id="SSF56300">
    <property type="entry name" value="Metallo-dependent phosphatases"/>
    <property type="match status" value="1"/>
</dbReference>
<name>A0ABY6CPG1_9BACT</name>
<protein>
    <submittedName>
        <fullName evidence="2">Metallophosphoesterase</fullName>
    </submittedName>
</protein>
<organism evidence="2 3">
    <name type="scientific">Reichenbachiella agarivorans</name>
    <dbReference type="NCBI Taxonomy" id="2979464"/>
    <lineage>
        <taxon>Bacteria</taxon>
        <taxon>Pseudomonadati</taxon>
        <taxon>Bacteroidota</taxon>
        <taxon>Cytophagia</taxon>
        <taxon>Cytophagales</taxon>
        <taxon>Reichenbachiellaceae</taxon>
        <taxon>Reichenbachiella</taxon>
    </lineage>
</organism>
<evidence type="ECO:0000313" key="3">
    <source>
        <dbReference type="Proteomes" id="UP001065174"/>
    </source>
</evidence>
<evidence type="ECO:0000313" key="2">
    <source>
        <dbReference type="EMBL" id="UXP31343.1"/>
    </source>
</evidence>
<reference evidence="2" key="1">
    <citation type="submission" date="2022-09" db="EMBL/GenBank/DDBJ databases">
        <title>Comparative genomics and taxonomic characterization of three novel marine species of genus Reichenbachiella exhibiting antioxidant and polysaccharide degradation activities.</title>
        <authorList>
            <person name="Muhammad N."/>
            <person name="Lee Y.-J."/>
            <person name="Ko J."/>
            <person name="Kim S.-G."/>
        </authorList>
    </citation>
    <scope>NUCLEOTIDE SEQUENCE</scope>
    <source>
        <strain evidence="2">BKB1-1</strain>
    </source>
</reference>
<dbReference type="InterPro" id="IPR050126">
    <property type="entry name" value="Ap4A_hydrolase"/>
</dbReference>
<dbReference type="PANTHER" id="PTHR42850:SF4">
    <property type="entry name" value="ZINC-DEPENDENT ENDOPOLYPHOSPHATASE"/>
    <property type="match status" value="1"/>
</dbReference>
<proteinExistence type="predicted"/>
<evidence type="ECO:0000259" key="1">
    <source>
        <dbReference type="Pfam" id="PF00149"/>
    </source>
</evidence>
<dbReference type="Gene3D" id="3.60.21.10">
    <property type="match status" value="1"/>
</dbReference>
<dbReference type="Proteomes" id="UP001065174">
    <property type="component" value="Chromosome"/>
</dbReference>
<sequence length="224" mass="25408">MPRKLAIADIHGCTQSFKHLVEDVVALQSDDTLYLLGDYVDRGLDSKGTIDYIEELRRNYTIKALMGNHDLMMKNALEGGPKYDHWFKAGGEETLHSFGTTDIKKIPDCYFDFIDTLDLFYETENAFLVHAGFNFDVPFRDDTEAMLWTRNERVDLQQTHGKKVIHGHTPKAVMQIIDDIRLGADNICIDAGCVFDSKDGVPMGHLTCLDLDTMVLQFVGRIED</sequence>
<keyword evidence="3" id="KW-1185">Reference proteome</keyword>
<accession>A0ABY6CPG1</accession>
<dbReference type="RefSeq" id="WP_262308782.1">
    <property type="nucleotide sequence ID" value="NZ_CP106679.1"/>
</dbReference>
<dbReference type="InterPro" id="IPR029052">
    <property type="entry name" value="Metallo-depent_PP-like"/>
</dbReference>
<dbReference type="InterPro" id="IPR004843">
    <property type="entry name" value="Calcineurin-like_PHP"/>
</dbReference>